<evidence type="ECO:0000313" key="2">
    <source>
        <dbReference type="EMBL" id="MDT0647744.1"/>
    </source>
</evidence>
<evidence type="ECO:0000259" key="1">
    <source>
        <dbReference type="Pfam" id="PF10728"/>
    </source>
</evidence>
<gene>
    <name evidence="2" type="ORF">RM545_13675</name>
</gene>
<feature type="domain" description="DUF2520" evidence="1">
    <location>
        <begin position="121"/>
        <end position="243"/>
    </location>
</feature>
<protein>
    <submittedName>
        <fullName evidence="2">DUF2520 domain-containing protein</fullName>
    </submittedName>
</protein>
<dbReference type="InterPro" id="IPR036291">
    <property type="entry name" value="NAD(P)-bd_dom_sf"/>
</dbReference>
<organism evidence="2 3">
    <name type="scientific">Autumnicola lenta</name>
    <dbReference type="NCBI Taxonomy" id="3075593"/>
    <lineage>
        <taxon>Bacteria</taxon>
        <taxon>Pseudomonadati</taxon>
        <taxon>Bacteroidota</taxon>
        <taxon>Flavobacteriia</taxon>
        <taxon>Flavobacteriales</taxon>
        <taxon>Flavobacteriaceae</taxon>
        <taxon>Autumnicola</taxon>
    </lineage>
</organism>
<dbReference type="Pfam" id="PF10728">
    <property type="entry name" value="DUF2520"/>
    <property type="match status" value="1"/>
</dbReference>
<dbReference type="InterPro" id="IPR008927">
    <property type="entry name" value="6-PGluconate_DH-like_C_sf"/>
</dbReference>
<dbReference type="InterPro" id="IPR037108">
    <property type="entry name" value="TM1727-like_C_sf"/>
</dbReference>
<sequence length="252" mass="28127">MIQVVILGAGNVATHLYKAFQQSENIEVIQVYNHKPERLINFPETSTTTAISKLKEAHIYIFALKDDAILKMANIVPDFGSLYLHTSGGIGLDALSNFRNHGVFYPLQTFSAKREVDFAEIPMCLEANSDKNLQKTKELAAGISEKLFETDSGQRKALHASAVFVCNFTNYLYTIGADICQKHDLSFELLKPLIKETAAKIEELSPEEAQTGPAIRNDRGTIEGHLELLDKNQKNIYELLTASIYNLHGKKL</sequence>
<dbReference type="Proteomes" id="UP001245285">
    <property type="component" value="Unassembled WGS sequence"/>
</dbReference>
<accession>A0ABU3CN22</accession>
<dbReference type="PANTHER" id="PTHR40459">
    <property type="entry name" value="CONSERVED HYPOTHETICAL ALANINE AND LEUCINE RICH PROTEIN"/>
    <property type="match status" value="1"/>
</dbReference>
<dbReference type="InterPro" id="IPR018931">
    <property type="entry name" value="DUF2520"/>
</dbReference>
<dbReference type="EMBL" id="JAVRHO010000020">
    <property type="protein sequence ID" value="MDT0647744.1"/>
    <property type="molecule type" value="Genomic_DNA"/>
</dbReference>
<dbReference type="Gene3D" id="3.40.50.720">
    <property type="entry name" value="NAD(P)-binding Rossmann-like Domain"/>
    <property type="match status" value="1"/>
</dbReference>
<dbReference type="RefSeq" id="WP_311495843.1">
    <property type="nucleotide sequence ID" value="NZ_JAVRHO010000020.1"/>
</dbReference>
<dbReference type="Gene3D" id="1.10.1040.20">
    <property type="entry name" value="ProC-like, C-terminal domain"/>
    <property type="match status" value="1"/>
</dbReference>
<reference evidence="2 3" key="1">
    <citation type="submission" date="2023-09" db="EMBL/GenBank/DDBJ databases">
        <authorList>
            <person name="Rey-Velasco X."/>
        </authorList>
    </citation>
    <scope>NUCLEOTIDE SEQUENCE [LARGE SCALE GENOMIC DNA]</scope>
    <source>
        <strain evidence="2 3">F260</strain>
    </source>
</reference>
<proteinExistence type="predicted"/>
<keyword evidence="3" id="KW-1185">Reference proteome</keyword>
<dbReference type="SUPFAM" id="SSF51735">
    <property type="entry name" value="NAD(P)-binding Rossmann-fold domains"/>
    <property type="match status" value="1"/>
</dbReference>
<dbReference type="PANTHER" id="PTHR40459:SF1">
    <property type="entry name" value="CONSERVED HYPOTHETICAL ALANINE AND LEUCINE RICH PROTEIN"/>
    <property type="match status" value="1"/>
</dbReference>
<comment type="caution">
    <text evidence="2">The sequence shown here is derived from an EMBL/GenBank/DDBJ whole genome shotgun (WGS) entry which is preliminary data.</text>
</comment>
<dbReference type="SUPFAM" id="SSF48179">
    <property type="entry name" value="6-phosphogluconate dehydrogenase C-terminal domain-like"/>
    <property type="match status" value="1"/>
</dbReference>
<evidence type="ECO:0000313" key="3">
    <source>
        <dbReference type="Proteomes" id="UP001245285"/>
    </source>
</evidence>
<name>A0ABU3CN22_9FLAO</name>